<accession>A0A066WLE1</accession>
<dbReference type="InterPro" id="IPR036866">
    <property type="entry name" value="RibonucZ/Hydroxyglut_hydro"/>
</dbReference>
<dbReference type="GeneID" id="25263480"/>
<reference evidence="2 3" key="1">
    <citation type="submission" date="2014-05" db="EMBL/GenBank/DDBJ databases">
        <title>Draft genome sequence of a rare smut relative, Tilletiaria anomala UBC 951.</title>
        <authorList>
            <consortium name="DOE Joint Genome Institute"/>
            <person name="Toome M."/>
            <person name="Kuo A."/>
            <person name="Henrissat B."/>
            <person name="Lipzen A."/>
            <person name="Tritt A."/>
            <person name="Yoshinaga Y."/>
            <person name="Zane M."/>
            <person name="Barry K."/>
            <person name="Grigoriev I.V."/>
            <person name="Spatafora J.W."/>
            <person name="Aimea M.C."/>
        </authorList>
    </citation>
    <scope>NUCLEOTIDE SEQUENCE [LARGE SCALE GENOMIC DNA]</scope>
    <source>
        <strain evidence="2 3">UBC 951</strain>
    </source>
</reference>
<dbReference type="SUPFAM" id="SSF56281">
    <property type="entry name" value="Metallo-hydrolase/oxidoreductase"/>
    <property type="match status" value="1"/>
</dbReference>
<dbReference type="GO" id="GO:0070291">
    <property type="term" value="P:N-acylethanolamine metabolic process"/>
    <property type="evidence" value="ECO:0007669"/>
    <property type="project" value="TreeGrafter"/>
</dbReference>
<protein>
    <submittedName>
        <fullName evidence="2">Metallo-hydrolase/oxidoreductase</fullName>
    </submittedName>
</protein>
<dbReference type="OMA" id="HMPPWDA"/>
<dbReference type="Gene3D" id="3.60.15.10">
    <property type="entry name" value="Ribonuclease Z/Hydroxyacylglutathione hydrolase-like"/>
    <property type="match status" value="1"/>
</dbReference>
<evidence type="ECO:0000259" key="1">
    <source>
        <dbReference type="Pfam" id="PF12706"/>
    </source>
</evidence>
<comment type="caution">
    <text evidence="2">The sequence shown here is derived from an EMBL/GenBank/DDBJ whole genome shotgun (WGS) entry which is preliminary data.</text>
</comment>
<dbReference type="HOGENOM" id="CLU_020884_4_0_1"/>
<dbReference type="GO" id="GO:0070290">
    <property type="term" value="F:N-acylphosphatidylethanolamine-specific phospholipase D activity"/>
    <property type="evidence" value="ECO:0007669"/>
    <property type="project" value="TreeGrafter"/>
</dbReference>
<dbReference type="PANTHER" id="PTHR15032">
    <property type="entry name" value="N-ACYL-PHOSPHATIDYLETHANOLAMINE-HYDROLYZING PHOSPHOLIPASE D"/>
    <property type="match status" value="1"/>
</dbReference>
<evidence type="ECO:0000313" key="2">
    <source>
        <dbReference type="EMBL" id="KDN53388.1"/>
    </source>
</evidence>
<dbReference type="Proteomes" id="UP000027361">
    <property type="component" value="Unassembled WGS sequence"/>
</dbReference>
<dbReference type="InterPro" id="IPR001279">
    <property type="entry name" value="Metallo-B-lactamas"/>
</dbReference>
<keyword evidence="3" id="KW-1185">Reference proteome</keyword>
<keyword evidence="2" id="KW-0378">Hydrolase</keyword>
<sequence length="533" mass="58577">MSSREEPEPLVLKERLQATFEHQVYETPPEHHVTVATPESSWVPSMPHWAPTPEHGNPALIRTGFRNPWASAVKPNVWQIWGGLQWADTVENEPVNDRDNTRQTEGAGFPDPDLEIDVQIIEEIQSSHDNSAVRATWLGHAGTLLELPTPDGDPVRVLFDPIFSSRCSPTQYFGPMRMFPSPVTAAALPPIDFVLISHSHYDHLDLTTLAHIWELNKGHVRFLAPLGNKNWFLRSSGIDGLTASDVEDFDWWDECRVSIPSSGQVGGPAELRIICTPAQHGSGRVGIDANTTLWSSWYLSLSSEVGVFRAFFAGDTGFQFHDPSPPYSTAHSSPPAAADARSVIYSDAPRTIAKPSTSAPNATLYPCCPAFADISRKLGAPHLSLLPISVGATLSFLKSYDPFPYALHGGWSPFPSGLDERLTAANHMTPRDAVRVFDLMQKPTQPGTSTSAAQSVALAIHWGTFIADVTEAQQSLRKLRKACKEWDIDFARTLPAQQTKGNSTAKQDDSNTGKLTFVALNAGQHIEMHLRME</sequence>
<dbReference type="EMBL" id="JMSN01000002">
    <property type="protein sequence ID" value="KDN53388.1"/>
    <property type="molecule type" value="Genomic_DNA"/>
</dbReference>
<dbReference type="GO" id="GO:0005737">
    <property type="term" value="C:cytoplasm"/>
    <property type="evidence" value="ECO:0007669"/>
    <property type="project" value="TreeGrafter"/>
</dbReference>
<name>A0A066WLE1_TILAU</name>
<organism evidence="2 3">
    <name type="scientific">Tilletiaria anomala (strain ATCC 24038 / CBS 436.72 / UBC 951)</name>
    <dbReference type="NCBI Taxonomy" id="1037660"/>
    <lineage>
        <taxon>Eukaryota</taxon>
        <taxon>Fungi</taxon>
        <taxon>Dikarya</taxon>
        <taxon>Basidiomycota</taxon>
        <taxon>Ustilaginomycotina</taxon>
        <taxon>Exobasidiomycetes</taxon>
        <taxon>Georgefischeriales</taxon>
        <taxon>Tilletiariaceae</taxon>
        <taxon>Tilletiaria</taxon>
    </lineage>
</organism>
<evidence type="ECO:0000313" key="3">
    <source>
        <dbReference type="Proteomes" id="UP000027361"/>
    </source>
</evidence>
<gene>
    <name evidence="2" type="ORF">K437DRAFT_253083</name>
</gene>
<dbReference type="InParanoid" id="A0A066WLE1"/>
<dbReference type="OrthoDB" id="332863at2759"/>
<proteinExistence type="predicted"/>
<dbReference type="PANTHER" id="PTHR15032:SF27">
    <property type="entry name" value="N-ACYL-PHOSPHATIDYLETHANOLAMINE-HYDROLYZING PHOSPHOLIPASE D"/>
    <property type="match status" value="1"/>
</dbReference>
<dbReference type="Pfam" id="PF12706">
    <property type="entry name" value="Lactamase_B_2"/>
    <property type="match status" value="1"/>
</dbReference>
<dbReference type="GO" id="GO:0070292">
    <property type="term" value="P:N-acylphosphatidylethanolamine metabolic process"/>
    <property type="evidence" value="ECO:0007669"/>
    <property type="project" value="TreeGrafter"/>
</dbReference>
<feature type="domain" description="Metallo-beta-lactamase" evidence="1">
    <location>
        <begin position="156"/>
        <end position="317"/>
    </location>
</feature>
<dbReference type="RefSeq" id="XP_013246227.1">
    <property type="nucleotide sequence ID" value="XM_013390773.1"/>
</dbReference>
<dbReference type="AlphaFoldDB" id="A0A066WLE1"/>